<evidence type="ECO:0000256" key="6">
    <source>
        <dbReference type="RuleBase" id="RU003983"/>
    </source>
</evidence>
<evidence type="ECO:0000256" key="7">
    <source>
        <dbReference type="SAM" id="MobiDB-lite"/>
    </source>
</evidence>
<organism evidence="10 11">
    <name type="scientific">Streptomyces bikiniensis</name>
    <dbReference type="NCBI Taxonomy" id="1896"/>
    <lineage>
        <taxon>Bacteria</taxon>
        <taxon>Bacillati</taxon>
        <taxon>Actinomycetota</taxon>
        <taxon>Actinomycetes</taxon>
        <taxon>Kitasatosporales</taxon>
        <taxon>Streptomycetaceae</taxon>
        <taxon>Streptomyces</taxon>
    </lineage>
</organism>
<dbReference type="Gene3D" id="3.30.2010.10">
    <property type="entry name" value="Metalloproteases ('zincins'), catalytic domain"/>
    <property type="match status" value="1"/>
</dbReference>
<evidence type="ECO:0000256" key="5">
    <source>
        <dbReference type="ARBA" id="ARBA00023049"/>
    </source>
</evidence>
<evidence type="ECO:0000256" key="8">
    <source>
        <dbReference type="SAM" id="Phobius"/>
    </source>
</evidence>
<keyword evidence="5 6" id="KW-0482">Metalloprotease</keyword>
<feature type="region of interest" description="Disordered" evidence="7">
    <location>
        <begin position="139"/>
        <end position="172"/>
    </location>
</feature>
<evidence type="ECO:0000256" key="3">
    <source>
        <dbReference type="ARBA" id="ARBA00022801"/>
    </source>
</evidence>
<dbReference type="CDD" id="cd07326">
    <property type="entry name" value="M56_BlaR1_MecR1_like"/>
    <property type="match status" value="1"/>
</dbReference>
<feature type="domain" description="Peptidase M48" evidence="9">
    <location>
        <begin position="171"/>
        <end position="211"/>
    </location>
</feature>
<comment type="caution">
    <text evidence="10">The sequence shown here is derived from an EMBL/GenBank/DDBJ whole genome shotgun (WGS) entry which is preliminary data.</text>
</comment>
<evidence type="ECO:0000256" key="2">
    <source>
        <dbReference type="ARBA" id="ARBA00022723"/>
    </source>
</evidence>
<keyword evidence="1 6" id="KW-0645">Protease</keyword>
<evidence type="ECO:0000313" key="10">
    <source>
        <dbReference type="EMBL" id="MFI9122744.1"/>
    </source>
</evidence>
<protein>
    <submittedName>
        <fullName evidence="10">M56 family metallopeptidase</fullName>
    </submittedName>
</protein>
<gene>
    <name evidence="10" type="ORF">ACIGW0_25705</name>
</gene>
<sequence length="338" mass="34970">MGVFVFLPLVLPLTAWPVARLAEQRLHPRTATRLLAAVAGVSAVCSTLCLGLLMIVGTAQLPGNPLPDSWSDPDVRAAVPYDGIAGRAAIPALLAVLVSCAVAAWRQARVRRRTAGALAGLPPTSVAVLPDRTPYAYALPGGRGSGRGNKRGNGREGGRGDGRGNGRRDGRGRVVVSTGMLAGLGSAERRALFAHERAHLNGRHHRHLLTVHLAARANPFLRPLRTAVAYTAERWADEEAAAEVGSRRTVARAIGKAALLAPRAPAATLPALAAVGPVPRRVAALMRPAPVGRAWPPVCTAAGLAAWGAAFGTTVSALSSANSAVTLYLVLHAATTSV</sequence>
<evidence type="ECO:0000256" key="4">
    <source>
        <dbReference type="ARBA" id="ARBA00022833"/>
    </source>
</evidence>
<evidence type="ECO:0000259" key="9">
    <source>
        <dbReference type="Pfam" id="PF01435"/>
    </source>
</evidence>
<keyword evidence="8" id="KW-1133">Transmembrane helix</keyword>
<keyword evidence="3 6" id="KW-0378">Hydrolase</keyword>
<proteinExistence type="inferred from homology"/>
<name>A0ABW8CZ21_STRBI</name>
<evidence type="ECO:0000256" key="1">
    <source>
        <dbReference type="ARBA" id="ARBA00022670"/>
    </source>
</evidence>
<dbReference type="Pfam" id="PF01435">
    <property type="entry name" value="Peptidase_M48"/>
    <property type="match status" value="1"/>
</dbReference>
<feature type="transmembrane region" description="Helical" evidence="8">
    <location>
        <begin position="84"/>
        <end position="105"/>
    </location>
</feature>
<dbReference type="InterPro" id="IPR052173">
    <property type="entry name" value="Beta-lactam_resp_regulator"/>
</dbReference>
<dbReference type="PANTHER" id="PTHR34978">
    <property type="entry name" value="POSSIBLE SENSOR-TRANSDUCER PROTEIN BLAR"/>
    <property type="match status" value="1"/>
</dbReference>
<dbReference type="RefSeq" id="WP_399619107.1">
    <property type="nucleotide sequence ID" value="NZ_JBITYT010000012.1"/>
</dbReference>
<keyword evidence="4 6" id="KW-0862">Zinc</keyword>
<comment type="cofactor">
    <cofactor evidence="6">
        <name>Zn(2+)</name>
        <dbReference type="ChEBI" id="CHEBI:29105"/>
    </cofactor>
    <text evidence="6">Binds 1 zinc ion per subunit.</text>
</comment>
<evidence type="ECO:0000313" key="11">
    <source>
        <dbReference type="Proteomes" id="UP001614391"/>
    </source>
</evidence>
<keyword evidence="2" id="KW-0479">Metal-binding</keyword>
<keyword evidence="8" id="KW-0812">Transmembrane</keyword>
<comment type="similarity">
    <text evidence="6">Belongs to the peptidase M48 family.</text>
</comment>
<dbReference type="Proteomes" id="UP001614391">
    <property type="component" value="Unassembled WGS sequence"/>
</dbReference>
<keyword evidence="11" id="KW-1185">Reference proteome</keyword>
<keyword evidence="8" id="KW-0472">Membrane</keyword>
<feature type="compositionally biased region" description="Basic and acidic residues" evidence="7">
    <location>
        <begin position="153"/>
        <end position="172"/>
    </location>
</feature>
<dbReference type="PANTHER" id="PTHR34978:SF3">
    <property type="entry name" value="SLR0241 PROTEIN"/>
    <property type="match status" value="1"/>
</dbReference>
<feature type="transmembrane region" description="Helical" evidence="8">
    <location>
        <begin position="34"/>
        <end position="56"/>
    </location>
</feature>
<dbReference type="InterPro" id="IPR001915">
    <property type="entry name" value="Peptidase_M48"/>
</dbReference>
<reference evidence="10 11" key="1">
    <citation type="submission" date="2024-10" db="EMBL/GenBank/DDBJ databases">
        <title>The Natural Products Discovery Center: Release of the First 8490 Sequenced Strains for Exploring Actinobacteria Biosynthetic Diversity.</title>
        <authorList>
            <person name="Kalkreuter E."/>
            <person name="Kautsar S.A."/>
            <person name="Yang D."/>
            <person name="Bader C.D."/>
            <person name="Teijaro C.N."/>
            <person name="Fluegel L."/>
            <person name="Davis C.M."/>
            <person name="Simpson J.R."/>
            <person name="Lauterbach L."/>
            <person name="Steele A.D."/>
            <person name="Gui C."/>
            <person name="Meng S."/>
            <person name="Li G."/>
            <person name="Viehrig K."/>
            <person name="Ye F."/>
            <person name="Su P."/>
            <person name="Kiefer A.F."/>
            <person name="Nichols A."/>
            <person name="Cepeda A.J."/>
            <person name="Yan W."/>
            <person name="Fan B."/>
            <person name="Jiang Y."/>
            <person name="Adhikari A."/>
            <person name="Zheng C.-J."/>
            <person name="Schuster L."/>
            <person name="Cowan T.M."/>
            <person name="Smanski M.J."/>
            <person name="Chevrette M.G."/>
            <person name="De Carvalho L.P.S."/>
            <person name="Shen B."/>
        </authorList>
    </citation>
    <scope>NUCLEOTIDE SEQUENCE [LARGE SCALE GENOMIC DNA]</scope>
    <source>
        <strain evidence="10 11">NPDC053346</strain>
    </source>
</reference>
<dbReference type="EMBL" id="JBITYT010000012">
    <property type="protein sequence ID" value="MFI9122744.1"/>
    <property type="molecule type" value="Genomic_DNA"/>
</dbReference>
<feature type="transmembrane region" description="Helical" evidence="8">
    <location>
        <begin position="6"/>
        <end position="22"/>
    </location>
</feature>
<accession>A0ABW8CZ21</accession>